<dbReference type="EMBL" id="FR695878">
    <property type="protein sequence ID" value="CBX31727.1"/>
    <property type="molecule type" value="Genomic_DNA"/>
</dbReference>
<reference evidence="1" key="1">
    <citation type="journal article" date="2011" name="Environ. Microbiol.">
        <title>Genomic insights into the metabolic potential of the polycyclic aromatic hydrocarbon degrading sulfate-reducing Deltaproteobacterium N47.</title>
        <authorList>
            <person name="Bergmann F."/>
            <person name="Selesi D."/>
            <person name="Weinmaier T."/>
            <person name="Tischler P."/>
            <person name="Rattei T."/>
            <person name="Meckenstock R.U."/>
        </authorList>
    </citation>
    <scope>NUCLEOTIDE SEQUENCE</scope>
</reference>
<proteinExistence type="predicted"/>
<organism evidence="1">
    <name type="scientific">uncultured Desulfobacterium sp</name>
    <dbReference type="NCBI Taxonomy" id="201089"/>
    <lineage>
        <taxon>Bacteria</taxon>
        <taxon>Pseudomonadati</taxon>
        <taxon>Thermodesulfobacteriota</taxon>
        <taxon>Desulfobacteria</taxon>
        <taxon>Desulfobacterales</taxon>
        <taxon>Desulfobacteriaceae</taxon>
        <taxon>Desulfobacterium</taxon>
        <taxon>environmental samples</taxon>
    </lineage>
</organism>
<accession>E1YMD3</accession>
<dbReference type="AlphaFoldDB" id="E1YMD3"/>
<gene>
    <name evidence="1" type="ORF">N47_M25520</name>
</gene>
<protein>
    <submittedName>
        <fullName evidence="1">Uncharacterized protein</fullName>
    </submittedName>
</protein>
<name>E1YMD3_9BACT</name>
<sequence length="41" mass="4815">MFWIPAPRLREDKLRRYDGSGTFYGFISIDGEHLAWLTLNA</sequence>
<evidence type="ECO:0000313" key="1">
    <source>
        <dbReference type="EMBL" id="CBX31727.1"/>
    </source>
</evidence>